<dbReference type="Gene3D" id="3.90.1580.10">
    <property type="entry name" value="paralog of FGE (formylglycine-generating enzyme)"/>
    <property type="match status" value="1"/>
</dbReference>
<protein>
    <submittedName>
        <fullName evidence="1">Sulfatase-modifying factor enzyme 1</fullName>
    </submittedName>
</protein>
<dbReference type="InterPro" id="IPR042095">
    <property type="entry name" value="SUMF_sf"/>
</dbReference>
<name>A0A1H1SNH2_9GAMM</name>
<reference evidence="2" key="1">
    <citation type="submission" date="2016-10" db="EMBL/GenBank/DDBJ databases">
        <authorList>
            <person name="Varghese N."/>
            <person name="Submissions S."/>
        </authorList>
    </citation>
    <scope>NUCLEOTIDE SEQUENCE [LARGE SCALE GENOMIC DNA]</scope>
    <source>
        <strain evidence="2">2SM5</strain>
    </source>
</reference>
<evidence type="ECO:0000313" key="1">
    <source>
        <dbReference type="EMBL" id="SDS49532.1"/>
    </source>
</evidence>
<dbReference type="STRING" id="797277.SAMN05216198_2079"/>
<dbReference type="AlphaFoldDB" id="A0A1H1SNH2"/>
<dbReference type="EMBL" id="LT629748">
    <property type="protein sequence ID" value="SDS49532.1"/>
    <property type="molecule type" value="Genomic_DNA"/>
</dbReference>
<proteinExistence type="predicted"/>
<dbReference type="Proteomes" id="UP000243426">
    <property type="component" value="Chromosome I"/>
</dbReference>
<accession>A0A1H1SNH2</accession>
<organism evidence="1 2">
    <name type="scientific">Halopseudomonas litoralis</name>
    <dbReference type="NCBI Taxonomy" id="797277"/>
    <lineage>
        <taxon>Bacteria</taxon>
        <taxon>Pseudomonadati</taxon>
        <taxon>Pseudomonadota</taxon>
        <taxon>Gammaproteobacteria</taxon>
        <taxon>Pseudomonadales</taxon>
        <taxon>Pseudomonadaceae</taxon>
        <taxon>Halopseudomonas</taxon>
    </lineage>
</organism>
<gene>
    <name evidence="1" type="ORF">SAMN05216198_2079</name>
</gene>
<dbReference type="InterPro" id="IPR016187">
    <property type="entry name" value="CTDL_fold"/>
</dbReference>
<dbReference type="SUPFAM" id="SSF56436">
    <property type="entry name" value="C-type lectin-like"/>
    <property type="match status" value="1"/>
</dbReference>
<keyword evidence="2" id="KW-1185">Reference proteome</keyword>
<evidence type="ECO:0000313" key="2">
    <source>
        <dbReference type="Proteomes" id="UP000243426"/>
    </source>
</evidence>
<sequence length="416" mass="43204">MSLDVQISDLIAATTDLTEAVNVKKQVLDDRADTATGAADEAATSASEAQASASAAAGSAGTATLKANAAAASADTAASIVTGGTATLEPAAGKIPLANSKGHISPDWFIVDQLRASVEAASGGRMTVLYTANGAPCHMHVFPAFNLEDVAPGGELGSGLHPAFIFNGQPASEIFVGAYLSSMMGSEAVSLPMADPRTSINFDSARGLCKANGSGWDMMSNLDWAAIALWCMANGYQPNGNTDYGRHHTNKWEAARRQDGFAPGGSGTARTLTGSGPAAWSHDGTPAGIHDLVGNVWEWITGMTLQDGRVWLAPDNGLTDEPSLIDTGFDLSNATQWATHSSEGASMLVKQSLIAPATPALSPEGRLYVTAEGERMPYRGGDWYNAGIAGLAALSLNRDRANSTSTRGFRLRFRAQ</sequence>
<dbReference type="RefSeq" id="WP_090273234.1">
    <property type="nucleotide sequence ID" value="NZ_LT629748.1"/>
</dbReference>